<dbReference type="PROSITE" id="PS50011">
    <property type="entry name" value="PROTEIN_KINASE_DOM"/>
    <property type="match status" value="1"/>
</dbReference>
<keyword evidence="5 8" id="KW-0418">Kinase</keyword>
<evidence type="ECO:0000256" key="1">
    <source>
        <dbReference type="ARBA" id="ARBA00012513"/>
    </source>
</evidence>
<dbReference type="PROSITE" id="PS00108">
    <property type="entry name" value="PROTEIN_KINASE_ST"/>
    <property type="match status" value="1"/>
</dbReference>
<evidence type="ECO:0000256" key="5">
    <source>
        <dbReference type="ARBA" id="ARBA00022777"/>
    </source>
</evidence>
<dbReference type="Pfam" id="PF00069">
    <property type="entry name" value="Pkinase"/>
    <property type="match status" value="1"/>
</dbReference>
<dbReference type="InterPro" id="IPR011009">
    <property type="entry name" value="Kinase-like_dom_sf"/>
</dbReference>
<dbReference type="EMBL" id="JASZZX010000042">
    <property type="protein sequence ID" value="MDM3929614.1"/>
    <property type="molecule type" value="Genomic_DNA"/>
</dbReference>
<dbReference type="PANTHER" id="PTHR43289:SF6">
    <property type="entry name" value="SERINE_THREONINE-PROTEIN KINASE NEKL-3"/>
    <property type="match status" value="1"/>
</dbReference>
<reference evidence="9" key="2">
    <citation type="submission" date="2023-06" db="EMBL/GenBank/DDBJ databases">
        <title>Itaconate inhibition of nontuberculous mycobacteria.</title>
        <authorList>
            <person name="Spilker T."/>
        </authorList>
    </citation>
    <scope>NUCLEOTIDE SEQUENCE [LARGE SCALE GENOMIC DNA]</scope>
    <source>
        <strain evidence="9">FLAC1071</strain>
    </source>
</reference>
<protein>
    <recommendedName>
        <fullName evidence="1">non-specific serine/threonine protein kinase</fullName>
        <ecNumber evidence="1">2.7.11.1</ecNumber>
    </recommendedName>
</protein>
<dbReference type="SUPFAM" id="SSF56112">
    <property type="entry name" value="Protein kinase-like (PK-like)"/>
    <property type="match status" value="1"/>
</dbReference>
<evidence type="ECO:0000259" key="7">
    <source>
        <dbReference type="PROSITE" id="PS50011"/>
    </source>
</evidence>
<dbReference type="SMART" id="SM00220">
    <property type="entry name" value="S_TKc"/>
    <property type="match status" value="1"/>
</dbReference>
<dbReference type="Gene3D" id="1.10.510.10">
    <property type="entry name" value="Transferase(Phosphotransferase) domain 1"/>
    <property type="match status" value="1"/>
</dbReference>
<dbReference type="EC" id="2.7.11.1" evidence="1"/>
<dbReference type="GO" id="GO:0004674">
    <property type="term" value="F:protein serine/threonine kinase activity"/>
    <property type="evidence" value="ECO:0007669"/>
    <property type="project" value="UniProtKB-EC"/>
</dbReference>
<evidence type="ECO:0000256" key="6">
    <source>
        <dbReference type="ARBA" id="ARBA00022840"/>
    </source>
</evidence>
<dbReference type="InterPro" id="IPR008271">
    <property type="entry name" value="Ser/Thr_kinase_AS"/>
</dbReference>
<dbReference type="CDD" id="cd14014">
    <property type="entry name" value="STKc_PknB_like"/>
    <property type="match status" value="1"/>
</dbReference>
<organism evidence="8 9">
    <name type="scientific">Mycobacterium intracellulare subsp. chimaera</name>
    <dbReference type="NCBI Taxonomy" id="222805"/>
    <lineage>
        <taxon>Bacteria</taxon>
        <taxon>Bacillati</taxon>
        <taxon>Actinomycetota</taxon>
        <taxon>Actinomycetes</taxon>
        <taxon>Mycobacteriales</taxon>
        <taxon>Mycobacteriaceae</taxon>
        <taxon>Mycobacterium</taxon>
        <taxon>Mycobacterium avium complex (MAC)</taxon>
    </lineage>
</organism>
<evidence type="ECO:0000313" key="9">
    <source>
        <dbReference type="Proteomes" id="UP001529272"/>
    </source>
</evidence>
<keyword evidence="3 8" id="KW-0808">Transferase</keyword>
<reference evidence="8 9" key="1">
    <citation type="submission" date="2023-06" db="EMBL/GenBank/DDBJ databases">
        <title>Itaconate inhibition of nontuberculous mycobacteria.</title>
        <authorList>
            <person name="Breen P."/>
            <person name="Zimbric M."/>
            <person name="Caverly L."/>
        </authorList>
    </citation>
    <scope>NUCLEOTIDE SEQUENCE [LARGE SCALE GENOMIC DNA]</scope>
    <source>
        <strain evidence="8 9">FLAC1071</strain>
    </source>
</reference>
<gene>
    <name evidence="8" type="ORF">QRB35_26915</name>
</gene>
<dbReference type="RefSeq" id="WP_089151615.1">
    <property type="nucleotide sequence ID" value="NZ_CP015267.1"/>
</dbReference>
<sequence>MPYQKIQYLGGGQFGDVWLEQDEALERLCAAKHLDTSLLAPGTESFAEARAMITAEHENVVVVYSAELEGGEPVIRMEYLPTGSVIDKYGGNPIAVADAVRMMEDACRGVEHLHVRGILHRDIKPGNLLLAPSGAVKVSDFGLSCPISGTQNGPLTWYNRHLPPEDVGKGTGISTAAGDIYAAGVTAYRLLNGDQALKGIIVPGVDPMEFVAKGKYPNRKLWLPHIHPRLRKAVTKAMHVDPAKRYADARTFRRALEQSRPQVSWWPTHPATGFGWEGAAADGTTWRAAIEPRTKGGFRFTVERRLPDKAWRKQNTDGRDTTDVEDATNHAHEVLSRIAAKGV</sequence>
<dbReference type="Proteomes" id="UP001529272">
    <property type="component" value="Unassembled WGS sequence"/>
</dbReference>
<keyword evidence="6" id="KW-0067">ATP-binding</keyword>
<dbReference type="Gene3D" id="3.30.200.20">
    <property type="entry name" value="Phosphorylase Kinase, domain 1"/>
    <property type="match status" value="1"/>
</dbReference>
<evidence type="ECO:0000256" key="3">
    <source>
        <dbReference type="ARBA" id="ARBA00022679"/>
    </source>
</evidence>
<dbReference type="InterPro" id="IPR000719">
    <property type="entry name" value="Prot_kinase_dom"/>
</dbReference>
<feature type="domain" description="Protein kinase" evidence="7">
    <location>
        <begin position="3"/>
        <end position="272"/>
    </location>
</feature>
<name>A0ABT7P8J3_MYCIT</name>
<dbReference type="PANTHER" id="PTHR43289">
    <property type="entry name" value="MITOGEN-ACTIVATED PROTEIN KINASE KINASE KINASE 20-RELATED"/>
    <property type="match status" value="1"/>
</dbReference>
<comment type="caution">
    <text evidence="8">The sequence shown here is derived from an EMBL/GenBank/DDBJ whole genome shotgun (WGS) entry which is preliminary data.</text>
</comment>
<accession>A0ABT7P8J3</accession>
<evidence type="ECO:0000313" key="8">
    <source>
        <dbReference type="EMBL" id="MDM3929614.1"/>
    </source>
</evidence>
<keyword evidence="9" id="KW-1185">Reference proteome</keyword>
<evidence type="ECO:0000256" key="2">
    <source>
        <dbReference type="ARBA" id="ARBA00022527"/>
    </source>
</evidence>
<proteinExistence type="predicted"/>
<evidence type="ECO:0000256" key="4">
    <source>
        <dbReference type="ARBA" id="ARBA00022741"/>
    </source>
</evidence>
<keyword evidence="4" id="KW-0547">Nucleotide-binding</keyword>
<keyword evidence="2" id="KW-0723">Serine/threonine-protein kinase</keyword>